<evidence type="ECO:0000313" key="2">
    <source>
        <dbReference type="EMBL" id="CAF93022.1"/>
    </source>
</evidence>
<dbReference type="EMBL" id="CAAE01010335">
    <property type="protein sequence ID" value="CAF93022.1"/>
    <property type="molecule type" value="Genomic_DNA"/>
</dbReference>
<comment type="caution">
    <text evidence="2">The sequence shown here is derived from an EMBL/GenBank/DDBJ whole genome shotgun (WGS) entry which is preliminary data.</text>
</comment>
<protein>
    <submittedName>
        <fullName evidence="2">(spotted green pufferfish) hypothetical protein</fullName>
    </submittedName>
</protein>
<feature type="compositionally biased region" description="Basic and acidic residues" evidence="1">
    <location>
        <begin position="117"/>
        <end position="127"/>
    </location>
</feature>
<sequence length="144" mass="16319">DLVQSLECYQHANIRPPYTYAYMIRWVRPCQITSDLSVFHPLALVAMATDRTGGVFAVFSVYHGFSGEAANPERDLQLVHHQILLLQEQHGHLEERRETQPQPAQVLRESGGRKRSRVDGGRDRVPEEEGTEIPQVETGRGMVT</sequence>
<reference evidence="2" key="2">
    <citation type="submission" date="2004-02" db="EMBL/GenBank/DDBJ databases">
        <authorList>
            <consortium name="Genoscope"/>
            <consortium name="Whitehead Institute Centre for Genome Research"/>
        </authorList>
    </citation>
    <scope>NUCLEOTIDE SEQUENCE</scope>
</reference>
<accession>Q4T260</accession>
<feature type="region of interest" description="Disordered" evidence="1">
    <location>
        <begin position="90"/>
        <end position="144"/>
    </location>
</feature>
<evidence type="ECO:0000256" key="1">
    <source>
        <dbReference type="SAM" id="MobiDB-lite"/>
    </source>
</evidence>
<name>Q4T260_TETNG</name>
<organism evidence="2">
    <name type="scientific">Tetraodon nigroviridis</name>
    <name type="common">Spotted green pufferfish</name>
    <name type="synonym">Chelonodon nigroviridis</name>
    <dbReference type="NCBI Taxonomy" id="99883"/>
    <lineage>
        <taxon>Eukaryota</taxon>
        <taxon>Metazoa</taxon>
        <taxon>Chordata</taxon>
        <taxon>Craniata</taxon>
        <taxon>Vertebrata</taxon>
        <taxon>Euteleostomi</taxon>
        <taxon>Actinopterygii</taxon>
        <taxon>Neopterygii</taxon>
        <taxon>Teleostei</taxon>
        <taxon>Neoteleostei</taxon>
        <taxon>Acanthomorphata</taxon>
        <taxon>Eupercaria</taxon>
        <taxon>Tetraodontiformes</taxon>
        <taxon>Tetradontoidea</taxon>
        <taxon>Tetraodontidae</taxon>
        <taxon>Tetraodon</taxon>
    </lineage>
</organism>
<feature type="compositionally biased region" description="Basic and acidic residues" evidence="1">
    <location>
        <begin position="90"/>
        <end position="99"/>
    </location>
</feature>
<proteinExistence type="predicted"/>
<gene>
    <name evidence="2" type="ORF">GSTENG00008484001</name>
</gene>
<feature type="non-terminal residue" evidence="2">
    <location>
        <position position="144"/>
    </location>
</feature>
<reference evidence="2" key="1">
    <citation type="journal article" date="2004" name="Nature">
        <title>Genome duplication in the teleost fish Tetraodon nigroviridis reveals the early vertebrate proto-karyotype.</title>
        <authorList>
            <person name="Jaillon O."/>
            <person name="Aury J.-M."/>
            <person name="Brunet F."/>
            <person name="Petit J.-L."/>
            <person name="Stange-Thomann N."/>
            <person name="Mauceli E."/>
            <person name="Bouneau L."/>
            <person name="Fischer C."/>
            <person name="Ozouf-Costaz C."/>
            <person name="Bernot A."/>
            <person name="Nicaud S."/>
            <person name="Jaffe D."/>
            <person name="Fisher S."/>
            <person name="Lutfalla G."/>
            <person name="Dossat C."/>
            <person name="Segurens B."/>
            <person name="Dasilva C."/>
            <person name="Salanoubat M."/>
            <person name="Levy M."/>
            <person name="Boudet N."/>
            <person name="Castellano S."/>
            <person name="Anthouard V."/>
            <person name="Jubin C."/>
            <person name="Castelli V."/>
            <person name="Katinka M."/>
            <person name="Vacherie B."/>
            <person name="Biemont C."/>
            <person name="Skalli Z."/>
            <person name="Cattolico L."/>
            <person name="Poulain J."/>
            <person name="De Berardinis V."/>
            <person name="Cruaud C."/>
            <person name="Duprat S."/>
            <person name="Brottier P."/>
            <person name="Coutanceau J.-P."/>
            <person name="Gouzy J."/>
            <person name="Parra G."/>
            <person name="Lardier G."/>
            <person name="Chapple C."/>
            <person name="McKernan K.J."/>
            <person name="McEwan P."/>
            <person name="Bosak S."/>
            <person name="Kellis M."/>
            <person name="Volff J.-N."/>
            <person name="Guigo R."/>
            <person name="Zody M.C."/>
            <person name="Mesirov J."/>
            <person name="Lindblad-Toh K."/>
            <person name="Birren B."/>
            <person name="Nusbaum C."/>
            <person name="Kahn D."/>
            <person name="Robinson-Rechavi M."/>
            <person name="Laudet V."/>
            <person name="Schachter V."/>
            <person name="Quetier F."/>
            <person name="Saurin W."/>
            <person name="Scarpelli C."/>
            <person name="Wincker P."/>
            <person name="Lander E.S."/>
            <person name="Weissenbach J."/>
            <person name="Roest Crollius H."/>
        </authorList>
    </citation>
    <scope>NUCLEOTIDE SEQUENCE [LARGE SCALE GENOMIC DNA]</scope>
</reference>
<dbReference type="AlphaFoldDB" id="Q4T260"/>
<dbReference type="KEGG" id="tng:GSTEN00008484G001"/>